<dbReference type="EMBL" id="JAADJT010000002">
    <property type="protein sequence ID" value="NGZ83731.1"/>
    <property type="molecule type" value="Genomic_DNA"/>
</dbReference>
<sequence>MQTITGEQLIGAHAVRGVDTPFRAVDPATGAELAPQFETASAGHVALAASLAWQAFDVYRETTLAQRAALLEAIAQHVAELGAVLIDRAVAETGIPRGRLEGERDRTVNQLRLFAGVVRDGRWLSAAIDTALPARVPPRPDLRLRKIALGPVAVFGASNFPLAFSVAGGDTAAALAAGCPVIVKAHGAHPGTSELVGRAVQRAVADAGLPEGVFSMLQGDGRTVGLALVEHPAIKAVAFTGSRQGGVALINAAARRKEPIPVYAEMSSTNPVFVLPGALAEGPEAIATGFIDSLMLSSGQLCTNPGMVIAVEGAALDAFRVAVVTALEAKSSGPMLTAGIQAAYNAGVAQRGALDGVRLLARSACGASVCDGQAALFETDAANFLAHHELEDEIFGASSLIVRCRDLAEQVAVAESIEGQLTATMFLAQSDHAMARTLLPTLERKVGRILVNGFPTGVEVSHAMVHGGPYPATSDSRTTSVGASAIDRFLRPVSYQNLPAELLPEALREDNPLGLWRVRDGALRQE</sequence>
<evidence type="ECO:0000313" key="4">
    <source>
        <dbReference type="Proteomes" id="UP000666369"/>
    </source>
</evidence>
<evidence type="ECO:0000256" key="1">
    <source>
        <dbReference type="ARBA" id="ARBA00023002"/>
    </source>
</evidence>
<reference evidence="3 4" key="1">
    <citation type="submission" date="2020-01" db="EMBL/GenBank/DDBJ databases">
        <authorList>
            <person name="Lee S.D."/>
        </authorList>
    </citation>
    <scope>NUCLEOTIDE SEQUENCE [LARGE SCALE GENOMIC DNA]</scope>
    <source>
        <strain evidence="3 4">SAP-35</strain>
    </source>
</reference>
<dbReference type="SUPFAM" id="SSF53720">
    <property type="entry name" value="ALDH-like"/>
    <property type="match status" value="1"/>
</dbReference>
<organism evidence="3 4">
    <name type="scientific">Duganella aceris</name>
    <dbReference type="NCBI Taxonomy" id="2703883"/>
    <lineage>
        <taxon>Bacteria</taxon>
        <taxon>Pseudomonadati</taxon>
        <taxon>Pseudomonadota</taxon>
        <taxon>Betaproteobacteria</taxon>
        <taxon>Burkholderiales</taxon>
        <taxon>Oxalobacteraceae</taxon>
        <taxon>Telluria group</taxon>
        <taxon>Duganella</taxon>
    </lineage>
</organism>
<name>A0ABX0FGQ0_9BURK</name>
<gene>
    <name evidence="3" type="ORF">GW587_05585</name>
</gene>
<dbReference type="Gene3D" id="3.40.605.10">
    <property type="entry name" value="Aldehyde Dehydrogenase, Chain A, domain 1"/>
    <property type="match status" value="1"/>
</dbReference>
<proteinExistence type="predicted"/>
<dbReference type="InterPro" id="IPR044151">
    <property type="entry name" value="ALDH_KGSADH"/>
</dbReference>
<dbReference type="InterPro" id="IPR016163">
    <property type="entry name" value="Ald_DH_C"/>
</dbReference>
<evidence type="ECO:0000313" key="3">
    <source>
        <dbReference type="EMBL" id="NGZ83731.1"/>
    </source>
</evidence>
<keyword evidence="4" id="KW-1185">Reference proteome</keyword>
<dbReference type="InterPro" id="IPR016161">
    <property type="entry name" value="Ald_DH/histidinol_DH"/>
</dbReference>
<dbReference type="InterPro" id="IPR016162">
    <property type="entry name" value="Ald_DH_N"/>
</dbReference>
<feature type="domain" description="Aldehyde dehydrogenase" evidence="2">
    <location>
        <begin position="22"/>
        <end position="468"/>
    </location>
</feature>
<protein>
    <submittedName>
        <fullName evidence="3">Aldehyde dehydrogenase (NADP(+))</fullName>
    </submittedName>
</protein>
<dbReference type="Gene3D" id="3.40.309.10">
    <property type="entry name" value="Aldehyde Dehydrogenase, Chain A, domain 2"/>
    <property type="match status" value="1"/>
</dbReference>
<evidence type="ECO:0000259" key="2">
    <source>
        <dbReference type="Pfam" id="PF00171"/>
    </source>
</evidence>
<comment type="caution">
    <text evidence="3">The sequence shown here is derived from an EMBL/GenBank/DDBJ whole genome shotgun (WGS) entry which is preliminary data.</text>
</comment>
<dbReference type="Pfam" id="PF00171">
    <property type="entry name" value="Aldedh"/>
    <property type="match status" value="1"/>
</dbReference>
<dbReference type="InterPro" id="IPR015590">
    <property type="entry name" value="Aldehyde_DH_dom"/>
</dbReference>
<dbReference type="CDD" id="cd07129">
    <property type="entry name" value="ALDH_KGSADH"/>
    <property type="match status" value="1"/>
</dbReference>
<dbReference type="PANTHER" id="PTHR43353:SF3">
    <property type="entry name" value="ALDEHYDE DEHYDROGENASE-RELATED"/>
    <property type="match status" value="1"/>
</dbReference>
<dbReference type="Proteomes" id="UP000666369">
    <property type="component" value="Unassembled WGS sequence"/>
</dbReference>
<keyword evidence="1" id="KW-0560">Oxidoreductase</keyword>
<dbReference type="PANTHER" id="PTHR43353">
    <property type="entry name" value="SUCCINATE-SEMIALDEHYDE DEHYDROGENASE, MITOCHONDRIAL"/>
    <property type="match status" value="1"/>
</dbReference>
<dbReference type="InterPro" id="IPR050740">
    <property type="entry name" value="Aldehyde_DH_Superfamily"/>
</dbReference>
<reference evidence="4" key="2">
    <citation type="submission" date="2023-07" db="EMBL/GenBank/DDBJ databases">
        <title>Duganella aceri sp. nov., isolated from tree sap.</title>
        <authorList>
            <person name="Kim I.S."/>
        </authorList>
    </citation>
    <scope>NUCLEOTIDE SEQUENCE [LARGE SCALE GENOMIC DNA]</scope>
    <source>
        <strain evidence="4">SAP-35</strain>
    </source>
</reference>
<accession>A0ABX0FGQ0</accession>
<dbReference type="RefSeq" id="WP_166099703.1">
    <property type="nucleotide sequence ID" value="NZ_JAADJT010000002.1"/>
</dbReference>